<dbReference type="PROSITE" id="PS50102">
    <property type="entry name" value="RRM"/>
    <property type="match status" value="1"/>
</dbReference>
<keyword evidence="7" id="KW-1185">Reference proteome</keyword>
<protein>
    <submittedName>
        <fullName evidence="6">MKI67 FHA domain-interacting nucleolar phosphoprotein</fullName>
    </submittedName>
</protein>
<evidence type="ECO:0000259" key="5">
    <source>
        <dbReference type="PROSITE" id="PS50102"/>
    </source>
</evidence>
<dbReference type="Proteomes" id="UP001626550">
    <property type="component" value="Unassembled WGS sequence"/>
</dbReference>
<evidence type="ECO:0000313" key="6">
    <source>
        <dbReference type="EMBL" id="KAL3309595.1"/>
    </source>
</evidence>
<dbReference type="InterPro" id="IPR000504">
    <property type="entry name" value="RRM_dom"/>
</dbReference>
<keyword evidence="3" id="KW-0539">Nucleus</keyword>
<reference evidence="6 7" key="1">
    <citation type="submission" date="2024-11" db="EMBL/GenBank/DDBJ databases">
        <title>Adaptive evolution of stress response genes in parasites aligns with host niche diversity.</title>
        <authorList>
            <person name="Hahn C."/>
            <person name="Resl P."/>
        </authorList>
    </citation>
    <scope>NUCLEOTIDE SEQUENCE [LARGE SCALE GENOMIC DNA]</scope>
    <source>
        <strain evidence="6">EGGRZ-B1_66</strain>
        <tissue evidence="6">Body</tissue>
    </source>
</reference>
<keyword evidence="2 4" id="KW-0694">RNA-binding</keyword>
<organism evidence="6 7">
    <name type="scientific">Cichlidogyrus casuarinus</name>
    <dbReference type="NCBI Taxonomy" id="1844966"/>
    <lineage>
        <taxon>Eukaryota</taxon>
        <taxon>Metazoa</taxon>
        <taxon>Spiralia</taxon>
        <taxon>Lophotrochozoa</taxon>
        <taxon>Platyhelminthes</taxon>
        <taxon>Monogenea</taxon>
        <taxon>Monopisthocotylea</taxon>
        <taxon>Dactylogyridea</taxon>
        <taxon>Ancyrocephalidae</taxon>
        <taxon>Cichlidogyrus</taxon>
    </lineage>
</organism>
<evidence type="ECO:0000313" key="7">
    <source>
        <dbReference type="Proteomes" id="UP001626550"/>
    </source>
</evidence>
<dbReference type="Gene3D" id="3.30.70.330">
    <property type="match status" value="1"/>
</dbReference>
<gene>
    <name evidence="6" type="primary">MKI67IP</name>
    <name evidence="6" type="ORF">Ciccas_011859</name>
</gene>
<evidence type="ECO:0000256" key="1">
    <source>
        <dbReference type="ARBA" id="ARBA00004604"/>
    </source>
</evidence>
<dbReference type="EMBL" id="JBJKFK010003750">
    <property type="protein sequence ID" value="KAL3309595.1"/>
    <property type="molecule type" value="Genomic_DNA"/>
</dbReference>
<dbReference type="GO" id="GO:0005730">
    <property type="term" value="C:nucleolus"/>
    <property type="evidence" value="ECO:0007669"/>
    <property type="project" value="UniProtKB-SubCell"/>
</dbReference>
<dbReference type="SMART" id="SM00360">
    <property type="entry name" value="RRM"/>
    <property type="match status" value="1"/>
</dbReference>
<proteinExistence type="predicted"/>
<dbReference type="SUPFAM" id="SSF54928">
    <property type="entry name" value="RNA-binding domain, RBD"/>
    <property type="match status" value="1"/>
</dbReference>
<accession>A0ABD2PQY2</accession>
<comment type="caution">
    <text evidence="6">The sequence shown here is derived from an EMBL/GenBank/DDBJ whole genome shotgun (WGS) entry which is preliminary data.</text>
</comment>
<dbReference type="InterPro" id="IPR035979">
    <property type="entry name" value="RBD_domain_sf"/>
</dbReference>
<evidence type="ECO:0000256" key="4">
    <source>
        <dbReference type="PROSITE-ProRule" id="PRU00176"/>
    </source>
</evidence>
<dbReference type="PANTHER" id="PTHR46754">
    <property type="entry name" value="MKI67 FHA DOMAIN-INTERACTING NUCLEOLAR PHOSPHOPROTEIN"/>
    <property type="match status" value="1"/>
</dbReference>
<evidence type="ECO:0000256" key="2">
    <source>
        <dbReference type="ARBA" id="ARBA00022884"/>
    </source>
</evidence>
<sequence length="157" mass="18245">MPPAKTKSKKSPYKTLLFSHLPNHCKESELRQMLKQFGPVKHVFLPRSKKTQHVRNYAFVIVPSSIAWIIANSLNNTLQFNKILQCKVIHNFDHKTLKRMPPPVSTRMRECLVQSDSQLEEISKKSTRKTVRRASKMKKRLQSIAEQSPNLKIDIKL</sequence>
<dbReference type="Pfam" id="PF00076">
    <property type="entry name" value="RRM_1"/>
    <property type="match status" value="1"/>
</dbReference>
<dbReference type="AlphaFoldDB" id="A0ABD2PQY2"/>
<dbReference type="InterPro" id="IPR012677">
    <property type="entry name" value="Nucleotide-bd_a/b_plait_sf"/>
</dbReference>
<comment type="subcellular location">
    <subcellularLocation>
        <location evidence="1">Nucleus</location>
        <location evidence="1">Nucleolus</location>
    </subcellularLocation>
</comment>
<evidence type="ECO:0000256" key="3">
    <source>
        <dbReference type="ARBA" id="ARBA00023242"/>
    </source>
</evidence>
<feature type="domain" description="RRM" evidence="5">
    <location>
        <begin position="14"/>
        <end position="60"/>
    </location>
</feature>
<dbReference type="GO" id="GO:0003723">
    <property type="term" value="F:RNA binding"/>
    <property type="evidence" value="ECO:0007669"/>
    <property type="project" value="UniProtKB-UniRule"/>
</dbReference>
<name>A0ABD2PQY2_9PLAT</name>